<gene>
    <name evidence="8" type="primary">LOC131806612</name>
</gene>
<dbReference type="InterPro" id="IPR013083">
    <property type="entry name" value="Znf_RING/FYVE/PHD"/>
</dbReference>
<dbReference type="CDD" id="cd19677">
    <property type="entry name" value="UBR-box_UBR7"/>
    <property type="match status" value="1"/>
</dbReference>
<dbReference type="Pfam" id="PF02207">
    <property type="entry name" value="zf-UBR"/>
    <property type="match status" value="1"/>
</dbReference>
<feature type="region of interest" description="Disordered" evidence="5">
    <location>
        <begin position="264"/>
        <end position="297"/>
    </location>
</feature>
<dbReference type="SUPFAM" id="SSF57903">
    <property type="entry name" value="FYVE/PHD zinc finger"/>
    <property type="match status" value="1"/>
</dbReference>
<dbReference type="Proteomes" id="UP001652621">
    <property type="component" value="Unplaced"/>
</dbReference>
<keyword evidence="3" id="KW-0862">Zinc</keyword>
<dbReference type="Gene3D" id="3.30.40.10">
    <property type="entry name" value="Zinc/RING finger domain, C3HC4 (zinc finger)"/>
    <property type="match status" value="1"/>
</dbReference>
<evidence type="ECO:0000313" key="8">
    <source>
        <dbReference type="RefSeq" id="XP_058986986.1"/>
    </source>
</evidence>
<keyword evidence="2" id="KW-0863">Zinc-finger</keyword>
<keyword evidence="1" id="KW-0479">Metal-binding</keyword>
<feature type="zinc finger region" description="UBR-type" evidence="4">
    <location>
        <begin position="52"/>
        <end position="129"/>
    </location>
</feature>
<dbReference type="CDD" id="cd15542">
    <property type="entry name" value="PHD_UBR7"/>
    <property type="match status" value="1"/>
</dbReference>
<feature type="domain" description="UBR-type" evidence="6">
    <location>
        <begin position="52"/>
        <end position="129"/>
    </location>
</feature>
<dbReference type="PANTHER" id="PTHR13513">
    <property type="entry name" value="E3 UBIQUITIN-PROTEIN LIGASE UBR7"/>
    <property type="match status" value="1"/>
</dbReference>
<dbReference type="RefSeq" id="XP_058986986.1">
    <property type="nucleotide sequence ID" value="XM_059131003.1"/>
</dbReference>
<dbReference type="InterPro" id="IPR040204">
    <property type="entry name" value="UBR7"/>
</dbReference>
<evidence type="ECO:0000256" key="4">
    <source>
        <dbReference type="PROSITE-ProRule" id="PRU00508"/>
    </source>
</evidence>
<evidence type="ECO:0000256" key="1">
    <source>
        <dbReference type="ARBA" id="ARBA00022723"/>
    </source>
</evidence>
<organism evidence="7 8">
    <name type="scientific">Musca domestica</name>
    <name type="common">House fly</name>
    <dbReference type="NCBI Taxonomy" id="7370"/>
    <lineage>
        <taxon>Eukaryota</taxon>
        <taxon>Metazoa</taxon>
        <taxon>Ecdysozoa</taxon>
        <taxon>Arthropoda</taxon>
        <taxon>Hexapoda</taxon>
        <taxon>Insecta</taxon>
        <taxon>Pterygota</taxon>
        <taxon>Neoptera</taxon>
        <taxon>Endopterygota</taxon>
        <taxon>Diptera</taxon>
        <taxon>Brachycera</taxon>
        <taxon>Muscomorpha</taxon>
        <taxon>Muscoidea</taxon>
        <taxon>Muscidae</taxon>
        <taxon>Musca</taxon>
    </lineage>
</organism>
<evidence type="ECO:0000259" key="6">
    <source>
        <dbReference type="PROSITE" id="PS51157"/>
    </source>
</evidence>
<dbReference type="SMART" id="SM00396">
    <property type="entry name" value="ZnF_UBR1"/>
    <property type="match status" value="1"/>
</dbReference>
<dbReference type="InterPro" id="IPR047506">
    <property type="entry name" value="UBR7-like_UBR-box"/>
</dbReference>
<dbReference type="InterPro" id="IPR011011">
    <property type="entry name" value="Znf_FYVE_PHD"/>
</dbReference>
<dbReference type="PANTHER" id="PTHR13513:SF9">
    <property type="entry name" value="E3 UBIQUITIN-PROTEIN LIGASE UBR7-RELATED"/>
    <property type="match status" value="1"/>
</dbReference>
<proteinExistence type="predicted"/>
<protein>
    <submittedName>
        <fullName evidence="8">E3 ubiquitin-protein ligase UBR7</fullName>
    </submittedName>
</protein>
<accession>A0ABM3VMF9</accession>
<keyword evidence="7" id="KW-1185">Reference proteome</keyword>
<name>A0ABM3VMF9_MUSDO</name>
<dbReference type="InterPro" id="IPR003126">
    <property type="entry name" value="Znf_UBR"/>
</dbReference>
<dbReference type="PROSITE" id="PS51157">
    <property type="entry name" value="ZF_UBR"/>
    <property type="match status" value="1"/>
</dbReference>
<feature type="compositionally biased region" description="Basic and acidic residues" evidence="5">
    <location>
        <begin position="267"/>
        <end position="297"/>
    </location>
</feature>
<evidence type="ECO:0000256" key="5">
    <source>
        <dbReference type="SAM" id="MobiDB-lite"/>
    </source>
</evidence>
<evidence type="ECO:0000256" key="3">
    <source>
        <dbReference type="ARBA" id="ARBA00022833"/>
    </source>
</evidence>
<evidence type="ECO:0000256" key="2">
    <source>
        <dbReference type="ARBA" id="ARBA00022771"/>
    </source>
</evidence>
<evidence type="ECO:0000313" key="7">
    <source>
        <dbReference type="Proteomes" id="UP001652621"/>
    </source>
</evidence>
<dbReference type="GeneID" id="131806612"/>
<reference evidence="8" key="1">
    <citation type="submission" date="2025-08" db="UniProtKB">
        <authorList>
            <consortium name="RefSeq"/>
        </authorList>
    </citation>
    <scope>IDENTIFICATION</scope>
    <source>
        <strain evidence="8">Aabys</strain>
        <tissue evidence="8">Whole body</tissue>
    </source>
</reference>
<sequence>MANINKVEIADDVPEIGKAVLDESSVTMLDVLEEEKELEEEYAAVLGASDEKACTYAQGPVKRQALYSCLTCCPEARNDLTKCAGICLACSYQCHENHELVELYTKRNFRCDCPTERMGSSNRCRLNPSLLQPVAINQNNLYNQNFQGLYCNCHRPYPDPERTSEELMLQCGICEDWFHLHHIDGPANSQRLMEASSEMICSGCMDKHEFLQHYTGLSLKSVNNLNESVADGNVTIAEEVSVCEDNDNKLKSDLDKSISEIMNMGEADEKTDTDNEPLSKKPKLETEEQKSKCTRPIDKGNYEKGPTFWGTDWRNSLCRCPSCMLVYKKEKVEYLLDSEDSAKSYEERGMQKAAAESSYEQGIRALASIDRVQQIDVITEYNRMKDKLKDYLQTFVASKKVVTEDDINRFFSEIRNEKNVEIGVPHFCR</sequence>